<feature type="chain" id="PRO_5046356200" evidence="1">
    <location>
        <begin position="19"/>
        <end position="162"/>
    </location>
</feature>
<feature type="signal peptide" evidence="1">
    <location>
        <begin position="1"/>
        <end position="18"/>
    </location>
</feature>
<evidence type="ECO:0000256" key="1">
    <source>
        <dbReference type="SAM" id="SignalP"/>
    </source>
</evidence>
<keyword evidence="3" id="KW-1185">Reference proteome</keyword>
<dbReference type="EMBL" id="JBCEVZ010000045">
    <property type="protein sequence ID" value="MEL5995754.1"/>
    <property type="molecule type" value="Genomic_DNA"/>
</dbReference>
<evidence type="ECO:0000313" key="2">
    <source>
        <dbReference type="EMBL" id="MEL5995754.1"/>
    </source>
</evidence>
<dbReference type="PROSITE" id="PS51257">
    <property type="entry name" value="PROKAR_LIPOPROTEIN"/>
    <property type="match status" value="1"/>
</dbReference>
<dbReference type="Proteomes" id="UP001479606">
    <property type="component" value="Unassembled WGS sequence"/>
</dbReference>
<dbReference type="RefSeq" id="WP_342299792.1">
    <property type="nucleotide sequence ID" value="NZ_JBCEVZ010000045.1"/>
</dbReference>
<proteinExistence type="predicted"/>
<sequence length="162" mass="16035">MMFSFRSLRAATTVMALATLASCSKKSDDTPAPAPAATTGVTYTVDGAAVTATTSGATVVGTQVIVSGVSGTGTANKGVLLTLPKATGTYTLSATSNEDATYLASGNTSDFYESTSGSIVVSTYTASATAGASNIAGTFTFTGKNSAGASKTVTNGTFNVKY</sequence>
<gene>
    <name evidence="2" type="ORF">AAFH49_16180</name>
</gene>
<accession>A0ABU9LYB2</accession>
<organism evidence="2 3">
    <name type="scientific">Hymenobacter segetis</name>
    <dbReference type="NCBI Taxonomy" id="2025509"/>
    <lineage>
        <taxon>Bacteria</taxon>
        <taxon>Pseudomonadati</taxon>
        <taxon>Bacteroidota</taxon>
        <taxon>Cytophagia</taxon>
        <taxon>Cytophagales</taxon>
        <taxon>Hymenobacteraceae</taxon>
        <taxon>Hymenobacter</taxon>
    </lineage>
</organism>
<evidence type="ECO:0000313" key="3">
    <source>
        <dbReference type="Proteomes" id="UP001479606"/>
    </source>
</evidence>
<name>A0ABU9LYB2_9BACT</name>
<keyword evidence="1" id="KW-0732">Signal</keyword>
<comment type="caution">
    <text evidence="2">The sequence shown here is derived from an EMBL/GenBank/DDBJ whole genome shotgun (WGS) entry which is preliminary data.</text>
</comment>
<reference evidence="2 3" key="1">
    <citation type="journal article" date="2018" name="Arch. Microbiol.">
        <title>Hymenobacter segetis sp. nov., isolated from soil.</title>
        <authorList>
            <person name="Ten L.N."/>
            <person name="Lim S.J."/>
            <person name="Kim B.O."/>
            <person name="Kang I.K."/>
            <person name="Jung H.Y."/>
        </authorList>
    </citation>
    <scope>NUCLEOTIDE SEQUENCE [LARGE SCALE GENOMIC DNA]</scope>
    <source>
        <strain evidence="2 3">S7-3-11</strain>
    </source>
</reference>
<protein>
    <submittedName>
        <fullName evidence="2">DUF6252 family protein</fullName>
    </submittedName>
</protein>
<dbReference type="InterPro" id="IPR046219">
    <property type="entry name" value="DUF6252"/>
</dbReference>
<dbReference type="Pfam" id="PF19765">
    <property type="entry name" value="DUF6252"/>
    <property type="match status" value="1"/>
</dbReference>